<evidence type="ECO:0000313" key="2">
    <source>
        <dbReference type="Proteomes" id="UP000069935"/>
    </source>
</evidence>
<proteinExistence type="predicted"/>
<accession>A0AAC8VV08</accession>
<dbReference type="AlphaFoldDB" id="A0AAC8VV08"/>
<protein>
    <submittedName>
        <fullName evidence="1">Uncharacterized protein</fullName>
    </submittedName>
</protein>
<dbReference type="KEGG" id="ati:AL072_02650"/>
<evidence type="ECO:0000313" key="1">
    <source>
        <dbReference type="EMBL" id="ALG70002.1"/>
    </source>
</evidence>
<gene>
    <name evidence="1" type="ORF">AL072_02650</name>
</gene>
<sequence length="104" mass="11642">MVVARELVRRLEEQTGVTLPDGAMMWLLYGDSEAFPADVGGAPLYPMQELGCMAGPYRWLASQDLGEAVFATKRCWEVRGLSAAPHDLERQRRWYEALRVGTVA</sequence>
<organism evidence="1 2">
    <name type="scientific">Azospirillum thiophilum</name>
    <dbReference type="NCBI Taxonomy" id="528244"/>
    <lineage>
        <taxon>Bacteria</taxon>
        <taxon>Pseudomonadati</taxon>
        <taxon>Pseudomonadota</taxon>
        <taxon>Alphaproteobacteria</taxon>
        <taxon>Rhodospirillales</taxon>
        <taxon>Azospirillaceae</taxon>
        <taxon>Azospirillum</taxon>
    </lineage>
</organism>
<keyword evidence="2" id="KW-1185">Reference proteome</keyword>
<name>A0AAC8VV08_9PROT</name>
<reference evidence="1 2" key="2">
    <citation type="journal article" date="2016" name="Genome Announc.">
        <title>Complete Genome Sequence of a Strain of Azospirillum thiophilum Isolated from a Sulfide Spring.</title>
        <authorList>
            <person name="Fomenkov A."/>
            <person name="Vincze T."/>
            <person name="Grabovich M."/>
            <person name="Anton B.P."/>
            <person name="Dubinina G."/>
            <person name="Orlova M."/>
            <person name="Belousova E."/>
            <person name="Roberts R.J."/>
        </authorList>
    </citation>
    <scope>NUCLEOTIDE SEQUENCE [LARGE SCALE GENOMIC DNA]</scope>
    <source>
        <strain evidence="1 2">BV-S</strain>
    </source>
</reference>
<reference evidence="2" key="1">
    <citation type="submission" date="2015-08" db="EMBL/GenBank/DDBJ databases">
        <title>Complete Genome Sequence of Azospirillum thiophilum BV-S.</title>
        <authorList>
            <person name="Fomenkov A."/>
            <person name="Vincze T."/>
            <person name="Grabovich M."/>
            <person name="Dubinina G."/>
            <person name="Orlova M."/>
            <person name="Belousova E."/>
            <person name="Roberts R.J."/>
        </authorList>
    </citation>
    <scope>NUCLEOTIDE SEQUENCE [LARGE SCALE GENOMIC DNA]</scope>
    <source>
        <strain evidence="2">BV-S</strain>
    </source>
</reference>
<dbReference type="EMBL" id="CP012401">
    <property type="protein sequence ID" value="ALG70002.1"/>
    <property type="molecule type" value="Genomic_DNA"/>
</dbReference>
<dbReference type="Proteomes" id="UP000069935">
    <property type="component" value="Chromosome 1"/>
</dbReference>